<dbReference type="Proteomes" id="UP000245699">
    <property type="component" value="Unassembled WGS sequence"/>
</dbReference>
<protein>
    <recommendedName>
        <fullName evidence="12">Protein kinase domain-containing protein</fullName>
    </recommendedName>
</protein>
<dbReference type="Gene3D" id="3.30.200.20">
    <property type="entry name" value="Phosphorylase Kinase, domain 1"/>
    <property type="match status" value="1"/>
</dbReference>
<comment type="caution">
    <text evidence="10">The sequence shown here is derived from an EMBL/GenBank/DDBJ whole genome shotgun (WGS) entry which is preliminary data.</text>
</comment>
<feature type="compositionally biased region" description="Polar residues" evidence="7">
    <location>
        <begin position="843"/>
        <end position="864"/>
    </location>
</feature>
<dbReference type="PROSITE" id="PS51285">
    <property type="entry name" value="AGC_KINASE_CTER"/>
    <property type="match status" value="1"/>
</dbReference>
<dbReference type="InterPro" id="IPR008271">
    <property type="entry name" value="Ser/Thr_kinase_AS"/>
</dbReference>
<dbReference type="GO" id="GO:0009966">
    <property type="term" value="P:regulation of signal transduction"/>
    <property type="evidence" value="ECO:0007669"/>
    <property type="project" value="TreeGrafter"/>
</dbReference>
<dbReference type="GO" id="GO:0001664">
    <property type="term" value="F:G protein-coupled receptor binding"/>
    <property type="evidence" value="ECO:0007669"/>
    <property type="project" value="TreeGrafter"/>
</dbReference>
<evidence type="ECO:0000256" key="7">
    <source>
        <dbReference type="SAM" id="MobiDB-lite"/>
    </source>
</evidence>
<dbReference type="GO" id="GO:0004703">
    <property type="term" value="F:G protein-coupled receptor kinase activity"/>
    <property type="evidence" value="ECO:0007669"/>
    <property type="project" value="TreeGrafter"/>
</dbReference>
<dbReference type="GO" id="GO:0005524">
    <property type="term" value="F:ATP binding"/>
    <property type="evidence" value="ECO:0007669"/>
    <property type="project" value="UniProtKB-UniRule"/>
</dbReference>
<dbReference type="STRING" id="61424.A0A2T9Z428"/>
<feature type="region of interest" description="Disordered" evidence="7">
    <location>
        <begin position="391"/>
        <end position="478"/>
    </location>
</feature>
<keyword evidence="5 6" id="KW-0067">ATP-binding</keyword>
<dbReference type="AlphaFoldDB" id="A0A2T9Z428"/>
<feature type="compositionally biased region" description="Polar residues" evidence="7">
    <location>
        <begin position="884"/>
        <end position="896"/>
    </location>
</feature>
<evidence type="ECO:0000256" key="5">
    <source>
        <dbReference type="ARBA" id="ARBA00022840"/>
    </source>
</evidence>
<feature type="binding site" evidence="6">
    <location>
        <position position="48"/>
    </location>
    <ligand>
        <name>ATP</name>
        <dbReference type="ChEBI" id="CHEBI:30616"/>
    </ligand>
</feature>
<evidence type="ECO:0008006" key="12">
    <source>
        <dbReference type="Google" id="ProtNLM"/>
    </source>
</evidence>
<evidence type="ECO:0000256" key="3">
    <source>
        <dbReference type="ARBA" id="ARBA00022741"/>
    </source>
</evidence>
<dbReference type="PANTHER" id="PTHR24355">
    <property type="entry name" value="G PROTEIN-COUPLED RECEPTOR KINASE/RIBOSOMAL PROTEIN S6 KINASE"/>
    <property type="match status" value="1"/>
</dbReference>
<dbReference type="OrthoDB" id="354826at2759"/>
<feature type="domain" description="AGC-kinase C-terminal" evidence="9">
    <location>
        <begin position="279"/>
        <end position="359"/>
    </location>
</feature>
<feature type="compositionally biased region" description="Polar residues" evidence="7">
    <location>
        <begin position="391"/>
        <end position="415"/>
    </location>
</feature>
<dbReference type="SUPFAM" id="SSF56112">
    <property type="entry name" value="Protein kinase-like (PK-like)"/>
    <property type="match status" value="1"/>
</dbReference>
<evidence type="ECO:0000313" key="11">
    <source>
        <dbReference type="Proteomes" id="UP000245699"/>
    </source>
</evidence>
<gene>
    <name evidence="10" type="ORF">BB559_000761</name>
</gene>
<sequence>MGSINSKNIAEQPVGLKDFKMLKSIGKGGFGKVRVVEYQKNKNLYALKYINKIKCIKMNALEYIIRERDLLEEIEHPYVVNLRFSFQNRTTMFMVIDLMLGGDLRFHIDRKRFDERVVRHWIAEIACGLSYLHEIGIIHRDIKPDNILMDNKGHVALTDFNVAAKVQPNKLNYTKAGTVGYMAPEIISGTGYTKSVDWWSLGVVMYECIYNERPFNGESPQEICSETLYKNVSYPTWKGVRISNECIDAMSGFLERDPAKRLGSGEDVLSELRSTEFFCIMDWNLIIKKLARPPFIPDSDISNFDIMHELEEVLNEDENNENFNSRKNMGPEIQNSLKQIDKEFLTFDYNEYEKFRGFVEERSLNPAADMTLAAPKRLGAWKRIETDTLVTTAQRPGPSNNTKRKMSTFSFSDRLNGNKIPSILKPKKSVKSIQTEKKSEKPGNKLKTPENRLSIGPTATVASNNNLANKEPATRSSGLISEAMNLQNSAEDKGKIIHSKSKSDVINDLSIQTQKMLYIKPQELNESKSVNSDYLKSSGEKSESPDVNICSENLKKKLSLEHIEWNSLPKEEKILASRYSKKFENSLFINQQRASSDFEELKKTLKGEFGFIPKNKSTTNGNHINAENNISESLNMFPNAPESLNFSGEPPQQTEQHDFNHSKILNGINSAVSGTEKSIGFTDGGPSSFENHSLVHRISQEHVLDSIRDKVLSGENMRKHTEEVDTTVAKYSSIQNSLKKKQGMTSYIHNVPKVSVSGFNRSSEEIDSAKDNMDFDTKTISENGEFAETEIGKNLAKNNMVSCISLPGNISTTPSPTSSILPLLPATPNNRFSFEMLDLDNSSESINSTEQKSTKIQSRKNSGDYNYKKYKDKSGPIPGKPGISNVNGGENDTTGTNRSKLSSRLSSFSNRLSFMGIGRKPKLKRKDLKHFLGIDYEVSRPISTISTTSSYDTGQLLLEDLR</sequence>
<evidence type="ECO:0000256" key="6">
    <source>
        <dbReference type="PROSITE-ProRule" id="PRU10141"/>
    </source>
</evidence>
<dbReference type="Gene3D" id="1.10.510.10">
    <property type="entry name" value="Transferase(Phosphotransferase) domain 1"/>
    <property type="match status" value="1"/>
</dbReference>
<evidence type="ECO:0000256" key="4">
    <source>
        <dbReference type="ARBA" id="ARBA00022777"/>
    </source>
</evidence>
<evidence type="ECO:0000259" key="8">
    <source>
        <dbReference type="PROSITE" id="PS50011"/>
    </source>
</evidence>
<name>A0A2T9Z428_9FUNG</name>
<dbReference type="InterPro" id="IPR000961">
    <property type="entry name" value="AGC-kinase_C"/>
</dbReference>
<dbReference type="EMBL" id="MBFT01000040">
    <property type="protein sequence ID" value="PVU99353.1"/>
    <property type="molecule type" value="Genomic_DNA"/>
</dbReference>
<keyword evidence="11" id="KW-1185">Reference proteome</keyword>
<keyword evidence="4" id="KW-0418">Kinase</keyword>
<organism evidence="10 11">
    <name type="scientific">Furculomyces boomerangus</name>
    <dbReference type="NCBI Taxonomy" id="61424"/>
    <lineage>
        <taxon>Eukaryota</taxon>
        <taxon>Fungi</taxon>
        <taxon>Fungi incertae sedis</taxon>
        <taxon>Zoopagomycota</taxon>
        <taxon>Kickxellomycotina</taxon>
        <taxon>Harpellomycetes</taxon>
        <taxon>Harpellales</taxon>
        <taxon>Harpellaceae</taxon>
        <taxon>Furculomyces</taxon>
    </lineage>
</organism>
<feature type="region of interest" description="Disordered" evidence="7">
    <location>
        <begin position="843"/>
        <end position="901"/>
    </location>
</feature>
<dbReference type="FunFam" id="1.10.510.10:FF:000469">
    <property type="entry name" value="Serine/threonine-protein kinase 32B"/>
    <property type="match status" value="1"/>
</dbReference>
<feature type="compositionally biased region" description="Polar residues" evidence="7">
    <location>
        <begin position="460"/>
        <end position="478"/>
    </location>
</feature>
<evidence type="ECO:0000259" key="9">
    <source>
        <dbReference type="PROSITE" id="PS51285"/>
    </source>
</evidence>
<evidence type="ECO:0000256" key="2">
    <source>
        <dbReference type="ARBA" id="ARBA00022679"/>
    </source>
</evidence>
<dbReference type="InterPro" id="IPR011009">
    <property type="entry name" value="Kinase-like_dom_sf"/>
</dbReference>
<dbReference type="InterPro" id="IPR017441">
    <property type="entry name" value="Protein_kinase_ATP_BS"/>
</dbReference>
<keyword evidence="3 6" id="KW-0547">Nucleotide-binding</keyword>
<feature type="compositionally biased region" description="Basic and acidic residues" evidence="7">
    <location>
        <begin position="434"/>
        <end position="450"/>
    </location>
</feature>
<dbReference type="PROSITE" id="PS00107">
    <property type="entry name" value="PROTEIN_KINASE_ATP"/>
    <property type="match status" value="1"/>
</dbReference>
<dbReference type="SMART" id="SM00220">
    <property type="entry name" value="S_TKc"/>
    <property type="match status" value="1"/>
</dbReference>
<reference evidence="10 11" key="1">
    <citation type="journal article" date="2018" name="MBio">
        <title>Comparative Genomics Reveals the Core Gene Toolbox for the Fungus-Insect Symbiosis.</title>
        <authorList>
            <person name="Wang Y."/>
            <person name="Stata M."/>
            <person name="Wang W."/>
            <person name="Stajich J.E."/>
            <person name="White M.M."/>
            <person name="Moncalvo J.M."/>
        </authorList>
    </citation>
    <scope>NUCLEOTIDE SEQUENCE [LARGE SCALE GENOMIC DNA]</scope>
    <source>
        <strain evidence="10 11">AUS-77-4</strain>
    </source>
</reference>
<keyword evidence="2" id="KW-0808">Transferase</keyword>
<feature type="domain" description="Protein kinase" evidence="8">
    <location>
        <begin position="19"/>
        <end position="278"/>
    </location>
</feature>
<evidence type="ECO:0000256" key="1">
    <source>
        <dbReference type="ARBA" id="ARBA00022527"/>
    </source>
</evidence>
<keyword evidence="1" id="KW-0723">Serine/threonine-protein kinase</keyword>
<dbReference type="PROSITE" id="PS50011">
    <property type="entry name" value="PROTEIN_KINASE_DOM"/>
    <property type="match status" value="1"/>
</dbReference>
<dbReference type="InterPro" id="IPR000719">
    <property type="entry name" value="Prot_kinase_dom"/>
</dbReference>
<dbReference type="PANTHER" id="PTHR24355:SF30">
    <property type="entry name" value="SERINE_THREONINE-PROTEIN KINASE 32B ISOFORM X1"/>
    <property type="match status" value="1"/>
</dbReference>
<proteinExistence type="predicted"/>
<evidence type="ECO:0000313" key="10">
    <source>
        <dbReference type="EMBL" id="PVU99353.1"/>
    </source>
</evidence>
<accession>A0A2T9Z428</accession>
<dbReference type="GO" id="GO:0007186">
    <property type="term" value="P:G protein-coupled receptor signaling pathway"/>
    <property type="evidence" value="ECO:0007669"/>
    <property type="project" value="TreeGrafter"/>
</dbReference>
<dbReference type="PROSITE" id="PS00108">
    <property type="entry name" value="PROTEIN_KINASE_ST"/>
    <property type="match status" value="1"/>
</dbReference>
<dbReference type="Pfam" id="PF00069">
    <property type="entry name" value="Pkinase"/>
    <property type="match status" value="1"/>
</dbReference>